<comment type="caution">
    <text evidence="2">The sequence shown here is derived from an EMBL/GenBank/DDBJ whole genome shotgun (WGS) entry which is preliminary data.</text>
</comment>
<dbReference type="EMBL" id="JAMDNP010000042">
    <property type="protein sequence ID" value="MCY9762728.1"/>
    <property type="molecule type" value="Genomic_DNA"/>
</dbReference>
<keyword evidence="3" id="KW-1185">Reference proteome</keyword>
<dbReference type="InterPro" id="IPR001387">
    <property type="entry name" value="Cro/C1-type_HTH"/>
</dbReference>
<dbReference type="Proteomes" id="UP001527181">
    <property type="component" value="Unassembled WGS sequence"/>
</dbReference>
<dbReference type="CDD" id="cd00093">
    <property type="entry name" value="HTH_XRE"/>
    <property type="match status" value="1"/>
</dbReference>
<proteinExistence type="predicted"/>
<dbReference type="Gene3D" id="1.10.260.40">
    <property type="entry name" value="lambda repressor-like DNA-binding domains"/>
    <property type="match status" value="1"/>
</dbReference>
<feature type="domain" description="HTH cro/C1-type" evidence="1">
    <location>
        <begin position="15"/>
        <end position="70"/>
    </location>
</feature>
<dbReference type="GeneID" id="94492513"/>
<evidence type="ECO:0000259" key="1">
    <source>
        <dbReference type="PROSITE" id="PS50943"/>
    </source>
</evidence>
<protein>
    <submittedName>
        <fullName evidence="2">Helix-turn-helix domain-containing protein</fullName>
    </submittedName>
</protein>
<name>A0ABT4H177_PAEAL</name>
<accession>A0ABT4H177</accession>
<dbReference type="Gene3D" id="1.25.40.10">
    <property type="entry name" value="Tetratricopeptide repeat domain"/>
    <property type="match status" value="1"/>
</dbReference>
<reference evidence="2 3" key="1">
    <citation type="submission" date="2022-05" db="EMBL/GenBank/DDBJ databases">
        <title>Genome Sequencing of Bee-Associated Microbes.</title>
        <authorList>
            <person name="Dunlap C."/>
        </authorList>
    </citation>
    <scope>NUCLEOTIDE SEQUENCE [LARGE SCALE GENOMIC DNA]</scope>
    <source>
        <strain evidence="2 3">NRRL B-04010</strain>
    </source>
</reference>
<dbReference type="InterPro" id="IPR011990">
    <property type="entry name" value="TPR-like_helical_dom_sf"/>
</dbReference>
<dbReference type="Pfam" id="PF01381">
    <property type="entry name" value="HTH_3"/>
    <property type="match status" value="1"/>
</dbReference>
<sequence length="429" mass="49163">MSTGSLLYTTIGDLLRQHRIEAGLSVHQLQRMSGVNRSTISRIEKGEIKHSEYGTIQRITNALNISFEETIEHYIGADQKAETLLLILEDTITTGNIPLTSKIALKYLESTNEDSYDSIERLYNIASTCKASPALKLALFQSIISYSRDHGIMPYLAKSQLNYYFIDRDDFTRLEATYQYGKHLLNYVNFLSDDEKLLLHYKLGVHAYNLMLYQECVDMCGYVINNDSTRSNLKANALYAIALGYDGLGDYAKWESYLKEYSTYSTPGADENKKVTIARVNSRMGNVDLAIEQLNELLLHTTADRNFIVVITKLLEIYLQRNDLDNAHKLLIYEDKVNSIPVTTPITRLNIALFYRLKSQILVSHDFESAFECCKQSVREYIKISRFDEAFESLSVISNQLLKDSSLINVETIRKMDMLFDELRTKKRG</sequence>
<evidence type="ECO:0000313" key="2">
    <source>
        <dbReference type="EMBL" id="MCY9762728.1"/>
    </source>
</evidence>
<dbReference type="InterPro" id="IPR010982">
    <property type="entry name" value="Lambda_DNA-bd_dom_sf"/>
</dbReference>
<dbReference type="PROSITE" id="PS50943">
    <property type="entry name" value="HTH_CROC1"/>
    <property type="match status" value="1"/>
</dbReference>
<evidence type="ECO:0000313" key="3">
    <source>
        <dbReference type="Proteomes" id="UP001527181"/>
    </source>
</evidence>
<gene>
    <name evidence="2" type="ORF">M5X12_19525</name>
</gene>
<dbReference type="RefSeq" id="WP_262866961.1">
    <property type="nucleotide sequence ID" value="NZ_JAMDLX010000030.1"/>
</dbReference>
<dbReference type="SUPFAM" id="SSF47413">
    <property type="entry name" value="lambda repressor-like DNA-binding domains"/>
    <property type="match status" value="1"/>
</dbReference>
<organism evidence="2 3">
    <name type="scientific">Paenibacillus alvei</name>
    <name type="common">Bacillus alvei</name>
    <dbReference type="NCBI Taxonomy" id="44250"/>
    <lineage>
        <taxon>Bacteria</taxon>
        <taxon>Bacillati</taxon>
        <taxon>Bacillota</taxon>
        <taxon>Bacilli</taxon>
        <taxon>Bacillales</taxon>
        <taxon>Paenibacillaceae</taxon>
        <taxon>Paenibacillus</taxon>
    </lineage>
</organism>
<dbReference type="SMART" id="SM00530">
    <property type="entry name" value="HTH_XRE"/>
    <property type="match status" value="1"/>
</dbReference>